<dbReference type="CDD" id="cd07377">
    <property type="entry name" value="WHTH_GntR"/>
    <property type="match status" value="1"/>
</dbReference>
<proteinExistence type="predicted"/>
<keyword evidence="1" id="KW-0805">Transcription regulation</keyword>
<evidence type="ECO:0000313" key="5">
    <source>
        <dbReference type="EMBL" id="SIT18313.1"/>
    </source>
</evidence>
<keyword evidence="2" id="KW-0238">DNA-binding</keyword>
<keyword evidence="3" id="KW-0804">Transcription</keyword>
<dbReference type="STRING" id="1086013.SAMN05421774_107136"/>
<dbReference type="Gene3D" id="1.20.120.530">
    <property type="entry name" value="GntR ligand-binding domain-like"/>
    <property type="match status" value="1"/>
</dbReference>
<sequence>MVESVLTPPDMPSKDANHALEELRHLITSPEWAQDGGKLPTERALSDRLGIGRHALRRALEVLEAEGLIWRKQGAGTFVGSRREVLAEQISATIPRATYDEVMEVRLRIEPQIAQLAALRADDGDVSRMIELNRRSIEASDPESCELWDGAFHRQIAVAARNPMFLTLFDIMNRVRQEKSWQIVRDLAREGRSTTAHVDHQHRQIIAAIDARDPARAGAAMRDHLLDIQMRLLRRLTNLDPGGLPANPPFPTEERLP</sequence>
<protein>
    <submittedName>
        <fullName evidence="5">Transcriptional regulator, GntR family</fullName>
    </submittedName>
</protein>
<dbReference type="SUPFAM" id="SSF46785">
    <property type="entry name" value="Winged helix' DNA-binding domain"/>
    <property type="match status" value="1"/>
</dbReference>
<feature type="domain" description="HTH gntR-type" evidence="4">
    <location>
        <begin position="13"/>
        <end position="82"/>
    </location>
</feature>
<name>A0A1N7Q642_9RHOB</name>
<dbReference type="PROSITE" id="PS50949">
    <property type="entry name" value="HTH_GNTR"/>
    <property type="match status" value="1"/>
</dbReference>
<evidence type="ECO:0000256" key="1">
    <source>
        <dbReference type="ARBA" id="ARBA00023015"/>
    </source>
</evidence>
<dbReference type="PANTHER" id="PTHR43537">
    <property type="entry name" value="TRANSCRIPTIONAL REGULATOR, GNTR FAMILY"/>
    <property type="match status" value="1"/>
</dbReference>
<dbReference type="Pfam" id="PF00392">
    <property type="entry name" value="GntR"/>
    <property type="match status" value="1"/>
</dbReference>
<dbReference type="InterPro" id="IPR011711">
    <property type="entry name" value="GntR_C"/>
</dbReference>
<dbReference type="InterPro" id="IPR000524">
    <property type="entry name" value="Tscrpt_reg_HTH_GntR"/>
</dbReference>
<gene>
    <name evidence="5" type="ORF">SAMN05421774_107136</name>
</gene>
<keyword evidence="6" id="KW-1185">Reference proteome</keyword>
<dbReference type="SMART" id="SM00895">
    <property type="entry name" value="FCD"/>
    <property type="match status" value="1"/>
</dbReference>
<dbReference type="GO" id="GO:0003700">
    <property type="term" value="F:DNA-binding transcription factor activity"/>
    <property type="evidence" value="ECO:0007669"/>
    <property type="project" value="InterPro"/>
</dbReference>
<accession>A0A1N7Q642</accession>
<dbReference type="InterPro" id="IPR036388">
    <property type="entry name" value="WH-like_DNA-bd_sf"/>
</dbReference>
<dbReference type="Pfam" id="PF07729">
    <property type="entry name" value="FCD"/>
    <property type="match status" value="1"/>
</dbReference>
<dbReference type="RefSeq" id="WP_083701316.1">
    <property type="nucleotide sequence ID" value="NZ_BMEH01000007.1"/>
</dbReference>
<evidence type="ECO:0000313" key="6">
    <source>
        <dbReference type="Proteomes" id="UP000186141"/>
    </source>
</evidence>
<dbReference type="AlphaFoldDB" id="A0A1N7Q642"/>
<dbReference type="Gene3D" id="1.10.10.10">
    <property type="entry name" value="Winged helix-like DNA-binding domain superfamily/Winged helix DNA-binding domain"/>
    <property type="match status" value="1"/>
</dbReference>
<reference evidence="5 6" key="1">
    <citation type="submission" date="2017-01" db="EMBL/GenBank/DDBJ databases">
        <authorList>
            <person name="Mah S.A."/>
            <person name="Swanson W.J."/>
            <person name="Moy G.W."/>
            <person name="Vacquier V.D."/>
        </authorList>
    </citation>
    <scope>NUCLEOTIDE SEQUENCE [LARGE SCALE GENOMIC DNA]</scope>
    <source>
        <strain evidence="5 6">DSM 26375</strain>
    </source>
</reference>
<evidence type="ECO:0000259" key="4">
    <source>
        <dbReference type="PROSITE" id="PS50949"/>
    </source>
</evidence>
<dbReference type="OrthoDB" id="284307at2"/>
<evidence type="ECO:0000256" key="2">
    <source>
        <dbReference type="ARBA" id="ARBA00023125"/>
    </source>
</evidence>
<dbReference type="Proteomes" id="UP000186141">
    <property type="component" value="Unassembled WGS sequence"/>
</dbReference>
<dbReference type="EMBL" id="FTOT01000007">
    <property type="protein sequence ID" value="SIT18313.1"/>
    <property type="molecule type" value="Genomic_DNA"/>
</dbReference>
<dbReference type="GO" id="GO:0003677">
    <property type="term" value="F:DNA binding"/>
    <property type="evidence" value="ECO:0007669"/>
    <property type="project" value="UniProtKB-KW"/>
</dbReference>
<dbReference type="PANTHER" id="PTHR43537:SF51">
    <property type="entry name" value="HTH-TYPE TRANSCRIPTIONAL REGULATOR LGOR-RELATED"/>
    <property type="match status" value="1"/>
</dbReference>
<dbReference type="InterPro" id="IPR008920">
    <property type="entry name" value="TF_FadR/GntR_C"/>
</dbReference>
<dbReference type="SUPFAM" id="SSF48008">
    <property type="entry name" value="GntR ligand-binding domain-like"/>
    <property type="match status" value="1"/>
</dbReference>
<dbReference type="SMART" id="SM00345">
    <property type="entry name" value="HTH_GNTR"/>
    <property type="match status" value="1"/>
</dbReference>
<evidence type="ECO:0000256" key="3">
    <source>
        <dbReference type="ARBA" id="ARBA00023163"/>
    </source>
</evidence>
<dbReference type="PRINTS" id="PR00035">
    <property type="entry name" value="HTHGNTR"/>
</dbReference>
<dbReference type="InterPro" id="IPR036390">
    <property type="entry name" value="WH_DNA-bd_sf"/>
</dbReference>
<organism evidence="5 6">
    <name type="scientific">Gemmobacter megaterium</name>
    <dbReference type="NCBI Taxonomy" id="1086013"/>
    <lineage>
        <taxon>Bacteria</taxon>
        <taxon>Pseudomonadati</taxon>
        <taxon>Pseudomonadota</taxon>
        <taxon>Alphaproteobacteria</taxon>
        <taxon>Rhodobacterales</taxon>
        <taxon>Paracoccaceae</taxon>
        <taxon>Gemmobacter</taxon>
    </lineage>
</organism>